<feature type="domain" description="BHLH" evidence="6">
    <location>
        <begin position="212"/>
        <end position="261"/>
    </location>
</feature>
<accession>A0AAN9PT78</accession>
<gene>
    <name evidence="7" type="ORF">RJT34_05612</name>
</gene>
<comment type="subcellular location">
    <subcellularLocation>
        <location evidence="1">Nucleus</location>
    </subcellularLocation>
</comment>
<evidence type="ECO:0000259" key="6">
    <source>
        <dbReference type="PROSITE" id="PS50888"/>
    </source>
</evidence>
<dbReference type="Pfam" id="PF00010">
    <property type="entry name" value="HLH"/>
    <property type="match status" value="1"/>
</dbReference>
<sequence>MDFPKAVRWSGDRPILNGGSVCRAKQGSVSAPYHIISNNYYLKMMEIASNYFPELGMEDPTFYDQYPMDSFAAYTIDDFDFQSFSESNDSSYPYVNSKISTPNCIPTESTNHSVIPARQTKRLKAFTTCKASISSPSSKLISFEHFNATSASVASQQFLKIDSIVKPKFEKVCSENMAFAGFISQGDYDEEKSFLSSDNRANQIPMATRNPIQAQEHVIAERKRREKLSQKFIALSAILPGLKKMDKASVLGDAIKYVKQLQERVQTLEEQAAKKKTFGSAVLVKRSILFANDDNNSSLEENCASQCHQPLPEIEVRVSGNDVLIKTRTDKHSGRAQTLIRELENLHLTVQNSSFLPFGKNNIDVTIIAQMNMEKCMTAKDLLGRLRQALL</sequence>
<evidence type="ECO:0000313" key="7">
    <source>
        <dbReference type="EMBL" id="KAK7309124.1"/>
    </source>
</evidence>
<dbReference type="InterPro" id="IPR036638">
    <property type="entry name" value="HLH_DNA-bd_sf"/>
</dbReference>
<evidence type="ECO:0000256" key="1">
    <source>
        <dbReference type="ARBA" id="ARBA00004123"/>
    </source>
</evidence>
<keyword evidence="2" id="KW-0805">Transcription regulation</keyword>
<evidence type="ECO:0000256" key="2">
    <source>
        <dbReference type="ARBA" id="ARBA00023015"/>
    </source>
</evidence>
<reference evidence="7 8" key="1">
    <citation type="submission" date="2024-01" db="EMBL/GenBank/DDBJ databases">
        <title>The genomes of 5 underutilized Papilionoideae crops provide insights into root nodulation and disease resistance.</title>
        <authorList>
            <person name="Yuan L."/>
        </authorList>
    </citation>
    <scope>NUCLEOTIDE SEQUENCE [LARGE SCALE GENOMIC DNA]</scope>
    <source>
        <strain evidence="7">LY-2023</strain>
        <tissue evidence="7">Leaf</tissue>
    </source>
</reference>
<evidence type="ECO:0000256" key="3">
    <source>
        <dbReference type="ARBA" id="ARBA00023163"/>
    </source>
</evidence>
<proteinExistence type="predicted"/>
<dbReference type="InterPro" id="IPR052610">
    <property type="entry name" value="bHLH_transcription_regulator"/>
</dbReference>
<keyword evidence="5" id="KW-0175">Coiled coil</keyword>
<protein>
    <recommendedName>
        <fullName evidence="6">BHLH domain-containing protein</fullName>
    </recommendedName>
</protein>
<dbReference type="Gene3D" id="4.10.280.10">
    <property type="entry name" value="Helix-loop-helix DNA-binding domain"/>
    <property type="match status" value="1"/>
</dbReference>
<dbReference type="GO" id="GO:0046983">
    <property type="term" value="F:protein dimerization activity"/>
    <property type="evidence" value="ECO:0007669"/>
    <property type="project" value="InterPro"/>
</dbReference>
<dbReference type="EMBL" id="JAYKXN010000002">
    <property type="protein sequence ID" value="KAK7309124.1"/>
    <property type="molecule type" value="Genomic_DNA"/>
</dbReference>
<name>A0AAN9PT78_CLITE</name>
<keyword evidence="3" id="KW-0804">Transcription</keyword>
<organism evidence="7 8">
    <name type="scientific">Clitoria ternatea</name>
    <name type="common">Butterfly pea</name>
    <dbReference type="NCBI Taxonomy" id="43366"/>
    <lineage>
        <taxon>Eukaryota</taxon>
        <taxon>Viridiplantae</taxon>
        <taxon>Streptophyta</taxon>
        <taxon>Embryophyta</taxon>
        <taxon>Tracheophyta</taxon>
        <taxon>Spermatophyta</taxon>
        <taxon>Magnoliopsida</taxon>
        <taxon>eudicotyledons</taxon>
        <taxon>Gunneridae</taxon>
        <taxon>Pentapetalae</taxon>
        <taxon>rosids</taxon>
        <taxon>fabids</taxon>
        <taxon>Fabales</taxon>
        <taxon>Fabaceae</taxon>
        <taxon>Papilionoideae</taxon>
        <taxon>50 kb inversion clade</taxon>
        <taxon>NPAAA clade</taxon>
        <taxon>indigoferoid/millettioid clade</taxon>
        <taxon>Phaseoleae</taxon>
        <taxon>Clitoria</taxon>
    </lineage>
</organism>
<dbReference type="PANTHER" id="PTHR45959">
    <property type="entry name" value="BHLH TRANSCRIPTION FACTOR"/>
    <property type="match status" value="1"/>
</dbReference>
<dbReference type="CDD" id="cd11452">
    <property type="entry name" value="bHLH_AtNAI1_like"/>
    <property type="match status" value="1"/>
</dbReference>
<keyword evidence="4" id="KW-0539">Nucleus</keyword>
<dbReference type="PANTHER" id="PTHR45959:SF34">
    <property type="entry name" value="BASIC HELIX LOOP HELIX (BHLH) DNA-BINDING FAMILY PROTEIN"/>
    <property type="match status" value="1"/>
</dbReference>
<dbReference type="Proteomes" id="UP001359559">
    <property type="component" value="Unassembled WGS sequence"/>
</dbReference>
<comment type="caution">
    <text evidence="7">The sequence shown here is derived from an EMBL/GenBank/DDBJ whole genome shotgun (WGS) entry which is preliminary data.</text>
</comment>
<keyword evidence="8" id="KW-1185">Reference proteome</keyword>
<dbReference type="SUPFAM" id="SSF47459">
    <property type="entry name" value="HLH, helix-loop-helix DNA-binding domain"/>
    <property type="match status" value="1"/>
</dbReference>
<dbReference type="AlphaFoldDB" id="A0AAN9PT78"/>
<evidence type="ECO:0000256" key="4">
    <source>
        <dbReference type="ARBA" id="ARBA00023242"/>
    </source>
</evidence>
<feature type="coiled-coil region" evidence="5">
    <location>
        <begin position="251"/>
        <end position="278"/>
    </location>
</feature>
<dbReference type="GO" id="GO:0005634">
    <property type="term" value="C:nucleus"/>
    <property type="evidence" value="ECO:0007669"/>
    <property type="project" value="UniProtKB-SubCell"/>
</dbReference>
<dbReference type="SMART" id="SM00353">
    <property type="entry name" value="HLH"/>
    <property type="match status" value="1"/>
</dbReference>
<dbReference type="PROSITE" id="PS50888">
    <property type="entry name" value="BHLH"/>
    <property type="match status" value="1"/>
</dbReference>
<evidence type="ECO:0000313" key="8">
    <source>
        <dbReference type="Proteomes" id="UP001359559"/>
    </source>
</evidence>
<evidence type="ECO:0000256" key="5">
    <source>
        <dbReference type="SAM" id="Coils"/>
    </source>
</evidence>
<dbReference type="InterPro" id="IPR011598">
    <property type="entry name" value="bHLH_dom"/>
</dbReference>